<gene>
    <name evidence="2" type="ORF">CTAYLR_007507</name>
</gene>
<dbReference type="GO" id="GO:0043328">
    <property type="term" value="P:protein transport to vacuole involved in ubiquitin-dependent protein catabolic process via the multivesicular body sorting pathway"/>
    <property type="evidence" value="ECO:0007669"/>
    <property type="project" value="TreeGrafter"/>
</dbReference>
<name>A0AAD7ULP4_9STRA</name>
<dbReference type="Pfam" id="PF04157">
    <property type="entry name" value="EAP30"/>
    <property type="match status" value="1"/>
</dbReference>
<keyword evidence="3" id="KW-1185">Reference proteome</keyword>
<dbReference type="SUPFAM" id="SSF46785">
    <property type="entry name" value="Winged helix' DNA-binding domain"/>
    <property type="match status" value="2"/>
</dbReference>
<comment type="similarity">
    <text evidence="1">Belongs to the SNF8 family.</text>
</comment>
<dbReference type="AlphaFoldDB" id="A0AAD7ULP4"/>
<evidence type="ECO:0000313" key="2">
    <source>
        <dbReference type="EMBL" id="KAJ8609879.1"/>
    </source>
</evidence>
<organism evidence="2 3">
    <name type="scientific">Chrysophaeum taylorii</name>
    <dbReference type="NCBI Taxonomy" id="2483200"/>
    <lineage>
        <taxon>Eukaryota</taxon>
        <taxon>Sar</taxon>
        <taxon>Stramenopiles</taxon>
        <taxon>Ochrophyta</taxon>
        <taxon>Pelagophyceae</taxon>
        <taxon>Pelagomonadales</taxon>
        <taxon>Pelagomonadaceae</taxon>
        <taxon>Chrysophaeum</taxon>
    </lineage>
</organism>
<dbReference type="Gene3D" id="6.10.140.180">
    <property type="match status" value="1"/>
</dbReference>
<evidence type="ECO:0008006" key="4">
    <source>
        <dbReference type="Google" id="ProtNLM"/>
    </source>
</evidence>
<dbReference type="InterPro" id="IPR036390">
    <property type="entry name" value="WH_DNA-bd_sf"/>
</dbReference>
<accession>A0AAD7ULP4</accession>
<dbReference type="Proteomes" id="UP001230188">
    <property type="component" value="Unassembled WGS sequence"/>
</dbReference>
<dbReference type="EMBL" id="JAQMWT010000127">
    <property type="protein sequence ID" value="KAJ8609879.1"/>
    <property type="molecule type" value="Genomic_DNA"/>
</dbReference>
<protein>
    <recommendedName>
        <fullName evidence="4">Vacuolar-sorting protein SNF8</fullName>
    </recommendedName>
</protein>
<dbReference type="InterPro" id="IPR036388">
    <property type="entry name" value="WH-like_DNA-bd_sf"/>
</dbReference>
<comment type="caution">
    <text evidence="2">The sequence shown here is derived from an EMBL/GenBank/DDBJ whole genome shotgun (WGS) entry which is preliminary data.</text>
</comment>
<dbReference type="GO" id="GO:0000814">
    <property type="term" value="C:ESCRT II complex"/>
    <property type="evidence" value="ECO:0007669"/>
    <property type="project" value="InterPro"/>
</dbReference>
<dbReference type="InterPro" id="IPR016689">
    <property type="entry name" value="ESCRT-2_cplx_Snf8"/>
</dbReference>
<reference evidence="2" key="1">
    <citation type="submission" date="2023-01" db="EMBL/GenBank/DDBJ databases">
        <title>Metagenome sequencing of chrysophaentin producing Chrysophaeum taylorii.</title>
        <authorList>
            <person name="Davison J."/>
            <person name="Bewley C."/>
        </authorList>
    </citation>
    <scope>NUCLEOTIDE SEQUENCE</scope>
    <source>
        <strain evidence="2">NIES-1699</strain>
    </source>
</reference>
<proteinExistence type="inferred from homology"/>
<evidence type="ECO:0000256" key="1">
    <source>
        <dbReference type="ARBA" id="ARBA00009834"/>
    </source>
</evidence>
<evidence type="ECO:0000313" key="3">
    <source>
        <dbReference type="Proteomes" id="UP001230188"/>
    </source>
</evidence>
<dbReference type="InterPro" id="IPR040608">
    <property type="entry name" value="Snf8/Vps36"/>
</dbReference>
<sequence>MHRRRGVGVAAVRKKQETETRYASLADKLEATQEAHVADVISSFRSSLEDFARKHKKKIRSDPLFRSRFTEMCYEIGVDPLQSSKGFWSEMLGVGDFFFELGIKIVELCAATRSANGGLMSLDELEFHLIKSGGAKITQDDIKRAISKLDVLGDGFRVVNGTMVLSVPVELNRDQTVALNLARTRGFLTARHLQAKLNAERAEEVLSNLLQAGFAWLDAPPGEAPAYYFPSIWLEATGGGESL</sequence>
<dbReference type="Gene3D" id="1.10.10.10">
    <property type="entry name" value="Winged helix-like DNA-binding domain superfamily/Winged helix DNA-binding domain"/>
    <property type="match status" value="2"/>
</dbReference>
<dbReference type="PANTHER" id="PTHR12806">
    <property type="entry name" value="EAP30 SUBUNIT OF ELL COMPLEX"/>
    <property type="match status" value="1"/>
</dbReference>
<dbReference type="PANTHER" id="PTHR12806:SF0">
    <property type="entry name" value="VACUOLAR-SORTING PROTEIN SNF8"/>
    <property type="match status" value="1"/>
</dbReference>